<keyword evidence="1" id="KW-0812">Transmembrane</keyword>
<feature type="transmembrane region" description="Helical" evidence="1">
    <location>
        <begin position="43"/>
        <end position="63"/>
    </location>
</feature>
<comment type="caution">
    <text evidence="2">The sequence shown here is derived from an EMBL/GenBank/DDBJ whole genome shotgun (WGS) entry which is preliminary data.</text>
</comment>
<dbReference type="Proteomes" id="UP000657385">
    <property type="component" value="Unassembled WGS sequence"/>
</dbReference>
<evidence type="ECO:0000256" key="1">
    <source>
        <dbReference type="SAM" id="Phobius"/>
    </source>
</evidence>
<sequence length="139" mass="14804">MFQPRLLGRRTILAFAGLLVGIVGLVVQWIADPAKFSGAEGSFGISFPPGILFIVAFGLLMFLTARWWWHPVFGMLIAFWIVGLGAVADKLQPNLLSHNPGTVAGNVVMTAGLVLTFVAGLLAIASARCVRKSSVPART</sequence>
<evidence type="ECO:0000313" key="2">
    <source>
        <dbReference type="EMBL" id="MBF9070078.1"/>
    </source>
</evidence>
<keyword evidence="1" id="KW-1133">Transmembrane helix</keyword>
<proteinExistence type="predicted"/>
<feature type="transmembrane region" description="Helical" evidence="1">
    <location>
        <begin position="108"/>
        <end position="130"/>
    </location>
</feature>
<reference evidence="2" key="1">
    <citation type="submission" date="2020-11" db="EMBL/GenBank/DDBJ databases">
        <title>Isolation and identification of active actinomycetes.</title>
        <authorList>
            <person name="Yu B."/>
        </authorList>
    </citation>
    <scope>NUCLEOTIDE SEQUENCE</scope>
    <source>
        <strain evidence="2">NEAU-YB345</strain>
    </source>
</reference>
<dbReference type="AlphaFoldDB" id="A0A931B4C5"/>
<dbReference type="RefSeq" id="WP_196195238.1">
    <property type="nucleotide sequence ID" value="NZ_JADPRT010000007.1"/>
</dbReference>
<name>A0A931B4C5_9ACTN</name>
<dbReference type="EMBL" id="JADPRT010000007">
    <property type="protein sequence ID" value="MBF9070078.1"/>
    <property type="molecule type" value="Genomic_DNA"/>
</dbReference>
<organism evidence="2 3">
    <name type="scientific">Streptacidiphilus fuscans</name>
    <dbReference type="NCBI Taxonomy" id="2789292"/>
    <lineage>
        <taxon>Bacteria</taxon>
        <taxon>Bacillati</taxon>
        <taxon>Actinomycetota</taxon>
        <taxon>Actinomycetes</taxon>
        <taxon>Kitasatosporales</taxon>
        <taxon>Streptomycetaceae</taxon>
        <taxon>Streptacidiphilus</taxon>
    </lineage>
</organism>
<feature type="transmembrane region" description="Helical" evidence="1">
    <location>
        <begin position="12"/>
        <end position="31"/>
    </location>
</feature>
<protein>
    <submittedName>
        <fullName evidence="2">Uncharacterized protein</fullName>
    </submittedName>
</protein>
<feature type="transmembrane region" description="Helical" evidence="1">
    <location>
        <begin position="68"/>
        <end position="88"/>
    </location>
</feature>
<gene>
    <name evidence="2" type="ORF">I2501_18810</name>
</gene>
<accession>A0A931B4C5</accession>
<evidence type="ECO:0000313" key="3">
    <source>
        <dbReference type="Proteomes" id="UP000657385"/>
    </source>
</evidence>
<keyword evidence="1" id="KW-0472">Membrane</keyword>
<keyword evidence="3" id="KW-1185">Reference proteome</keyword>